<comment type="caution">
    <text evidence="2">The sequence shown here is derived from an EMBL/GenBank/DDBJ whole genome shotgun (WGS) entry which is preliminary data.</text>
</comment>
<dbReference type="Proteomes" id="UP000027178">
    <property type="component" value="Unassembled WGS sequence"/>
</dbReference>
<reference evidence="2 3" key="1">
    <citation type="submission" date="2014-05" db="EMBL/GenBank/DDBJ databases">
        <title>Draft Genome Sequence of Kitasatospora cheerisanensis KCTC 2395.</title>
        <authorList>
            <person name="Nam D.H."/>
        </authorList>
    </citation>
    <scope>NUCLEOTIDE SEQUENCE [LARGE SCALE GENOMIC DNA]</scope>
    <source>
        <strain evidence="2 3">KCTC 2395</strain>
    </source>
</reference>
<sequence length="81" mass="8757">MTRPVRGEVRGTVTRFRSAARPRISGGGRSKIYQGPRHTGNRLGGGPPARVSGTPEHRRPGANCCTGRRFPAARPRPSPTR</sequence>
<feature type="region of interest" description="Disordered" evidence="1">
    <location>
        <begin position="20"/>
        <end position="81"/>
    </location>
</feature>
<dbReference type="HOGENOM" id="CLU_2569292_0_0_11"/>
<protein>
    <submittedName>
        <fullName evidence="2">Uncharacterized protein</fullName>
    </submittedName>
</protein>
<dbReference type="EMBL" id="JNBY01000081">
    <property type="protein sequence ID" value="KDN85629.1"/>
    <property type="molecule type" value="Genomic_DNA"/>
</dbReference>
<keyword evidence="3" id="KW-1185">Reference proteome</keyword>
<dbReference type="PATRIC" id="fig|1348663.4.peg.2550"/>
<name>A0A066Z063_9ACTN</name>
<organism evidence="2 3">
    <name type="scientific">Kitasatospora cheerisanensis KCTC 2395</name>
    <dbReference type="NCBI Taxonomy" id="1348663"/>
    <lineage>
        <taxon>Bacteria</taxon>
        <taxon>Bacillati</taxon>
        <taxon>Actinomycetota</taxon>
        <taxon>Actinomycetes</taxon>
        <taxon>Kitasatosporales</taxon>
        <taxon>Streptomycetaceae</taxon>
        <taxon>Kitasatospora</taxon>
    </lineage>
</organism>
<evidence type="ECO:0000313" key="3">
    <source>
        <dbReference type="Proteomes" id="UP000027178"/>
    </source>
</evidence>
<proteinExistence type="predicted"/>
<accession>A0A066Z063</accession>
<evidence type="ECO:0000313" key="2">
    <source>
        <dbReference type="EMBL" id="KDN85629.1"/>
    </source>
</evidence>
<dbReference type="AlphaFoldDB" id="A0A066Z063"/>
<evidence type="ECO:0000256" key="1">
    <source>
        <dbReference type="SAM" id="MobiDB-lite"/>
    </source>
</evidence>
<gene>
    <name evidence="2" type="ORF">KCH_26460</name>
</gene>